<dbReference type="EMBL" id="LT853885">
    <property type="protein sequence ID" value="SMR02690.1"/>
    <property type="molecule type" value="Genomic_DNA"/>
</dbReference>
<name>A0A1Y6HKD4_9XANT</name>
<keyword evidence="2" id="KW-0808">Transferase</keyword>
<sequence>MSNTLYQTPSTAALVVHWLLIELDAQRMKARPAFQETYRREGLTDWT</sequence>
<protein>
    <submittedName>
        <fullName evidence="2">Glutathione S-transferase</fullName>
    </submittedName>
</protein>
<proteinExistence type="predicted"/>
<gene>
    <name evidence="2" type="ORF">PD5205_01380</name>
    <name evidence="1" type="ORF">PD885_02626</name>
</gene>
<evidence type="ECO:0000313" key="2">
    <source>
        <dbReference type="EMBL" id="SMR02690.1"/>
    </source>
</evidence>
<evidence type="ECO:0000313" key="4">
    <source>
        <dbReference type="Proteomes" id="UP000195953"/>
    </source>
</evidence>
<dbReference type="AlphaFoldDB" id="A0A1Y6HKD4"/>
<dbReference type="Proteomes" id="UP000195953">
    <property type="component" value="Chromosome 1"/>
</dbReference>
<dbReference type="GO" id="GO:0016740">
    <property type="term" value="F:transferase activity"/>
    <property type="evidence" value="ECO:0007669"/>
    <property type="project" value="UniProtKB-KW"/>
</dbReference>
<evidence type="ECO:0000313" key="1">
    <source>
        <dbReference type="EMBL" id="SMQ99857.1"/>
    </source>
</evidence>
<organism evidence="2 4">
    <name type="scientific">Xanthomonas fragariae</name>
    <dbReference type="NCBI Taxonomy" id="48664"/>
    <lineage>
        <taxon>Bacteria</taxon>
        <taxon>Pseudomonadati</taxon>
        <taxon>Pseudomonadota</taxon>
        <taxon>Gammaproteobacteria</taxon>
        <taxon>Lysobacterales</taxon>
        <taxon>Lysobacteraceae</taxon>
        <taxon>Xanthomonas</taxon>
    </lineage>
</organism>
<reference evidence="1 3" key="1">
    <citation type="submission" date="2017-05" db="EMBL/GenBank/DDBJ databases">
        <authorList>
            <person name="Blom J."/>
        </authorList>
    </citation>
    <scope>NUCLEOTIDE SEQUENCE [LARGE SCALE GENOMIC DNA]</scope>
    <source>
        <strain evidence="1">PD885</strain>
    </source>
</reference>
<dbReference type="Proteomes" id="UP000195877">
    <property type="component" value="Chromosome 1"/>
</dbReference>
<keyword evidence="3" id="KW-1185">Reference proteome</keyword>
<accession>A0A1Y6HKD4</accession>
<reference evidence="2 4" key="2">
    <citation type="submission" date="2017-05" db="EMBL/GenBank/DDBJ databases">
        <authorList>
            <person name="Song R."/>
            <person name="Chenine A.L."/>
            <person name="Ruprecht R.M."/>
        </authorList>
    </citation>
    <scope>NUCLEOTIDE SEQUENCE [LARGE SCALE GENOMIC DNA]</scope>
    <source>
        <strain evidence="2">PD5205</strain>
    </source>
</reference>
<dbReference type="EMBL" id="LT853882">
    <property type="protein sequence ID" value="SMQ99857.1"/>
    <property type="molecule type" value="Genomic_DNA"/>
</dbReference>
<evidence type="ECO:0000313" key="3">
    <source>
        <dbReference type="Proteomes" id="UP000195877"/>
    </source>
</evidence>